<dbReference type="Proteomes" id="UP001358324">
    <property type="component" value="Unassembled WGS sequence"/>
</dbReference>
<sequence length="159" mass="17594">MSGDAVRRCHARGVIRHATSRIAREPLSQNIIKKGINASARFHRVHFEPAHTGISGVVKKESPTRPQRKSGCAVRDTFARLRDRFARKMRSLRTRRPTFASCIEGVDGRGATTSHDAAVTSSDRNAGNENRRVPLGTHRSMCTTFARRRQSSSPSICSA</sequence>
<proteinExistence type="predicted"/>
<evidence type="ECO:0000256" key="1">
    <source>
        <dbReference type="SAM" id="MobiDB-lite"/>
    </source>
</evidence>
<accession>A0ABU7WFM7</accession>
<dbReference type="EMBL" id="JAZHBM010000002">
    <property type="protein sequence ID" value="MEF3082766.1"/>
    <property type="molecule type" value="Genomic_DNA"/>
</dbReference>
<evidence type="ECO:0000313" key="3">
    <source>
        <dbReference type="Proteomes" id="UP001358324"/>
    </source>
</evidence>
<organism evidence="2 3">
    <name type="scientific">Luteimonas flava</name>
    <dbReference type="NCBI Taxonomy" id="3115822"/>
    <lineage>
        <taxon>Bacteria</taxon>
        <taxon>Pseudomonadati</taxon>
        <taxon>Pseudomonadota</taxon>
        <taxon>Gammaproteobacteria</taxon>
        <taxon>Lysobacterales</taxon>
        <taxon>Lysobacteraceae</taxon>
        <taxon>Luteimonas</taxon>
    </lineage>
</organism>
<dbReference type="RefSeq" id="WP_332078483.1">
    <property type="nucleotide sequence ID" value="NZ_JAZHBM010000002.1"/>
</dbReference>
<evidence type="ECO:0000313" key="2">
    <source>
        <dbReference type="EMBL" id="MEF3082766.1"/>
    </source>
</evidence>
<name>A0ABU7WFM7_9GAMM</name>
<feature type="compositionally biased region" description="Polar residues" evidence="1">
    <location>
        <begin position="111"/>
        <end position="128"/>
    </location>
</feature>
<feature type="region of interest" description="Disordered" evidence="1">
    <location>
        <begin position="110"/>
        <end position="134"/>
    </location>
</feature>
<keyword evidence="3" id="KW-1185">Reference proteome</keyword>
<reference evidence="2 3" key="1">
    <citation type="submission" date="2024-01" db="EMBL/GenBank/DDBJ databases">
        <title>Novel species of the genus Luteimonas isolated from rivers.</title>
        <authorList>
            <person name="Lu H."/>
        </authorList>
    </citation>
    <scope>NUCLEOTIDE SEQUENCE [LARGE SCALE GENOMIC DNA]</scope>
    <source>
        <strain evidence="2 3">SMYT11W</strain>
    </source>
</reference>
<protein>
    <submittedName>
        <fullName evidence="2">Uncharacterized protein</fullName>
    </submittedName>
</protein>
<gene>
    <name evidence="2" type="ORF">V3391_11180</name>
</gene>
<comment type="caution">
    <text evidence="2">The sequence shown here is derived from an EMBL/GenBank/DDBJ whole genome shotgun (WGS) entry which is preliminary data.</text>
</comment>